<dbReference type="EMBL" id="PJQD01000002">
    <property type="protein sequence ID" value="POY76628.1"/>
    <property type="molecule type" value="Genomic_DNA"/>
</dbReference>
<dbReference type="Proteomes" id="UP000237144">
    <property type="component" value="Unassembled WGS sequence"/>
</dbReference>
<gene>
    <name evidence="3" type="ORF">BMF94_0219</name>
</gene>
<keyword evidence="2" id="KW-0812">Transmembrane</keyword>
<reference evidence="3 4" key="1">
    <citation type="journal article" date="2018" name="Front. Microbiol.">
        <title>Prospects for Fungal Bioremediation of Acidic Radioactive Waste Sites: Characterization and Genome Sequence of Rhodotorula taiwanensis MD1149.</title>
        <authorList>
            <person name="Tkavc R."/>
            <person name="Matrosova V.Y."/>
            <person name="Grichenko O.E."/>
            <person name="Gostincar C."/>
            <person name="Volpe R.P."/>
            <person name="Klimenkova P."/>
            <person name="Gaidamakova E.K."/>
            <person name="Zhou C.E."/>
            <person name="Stewart B.J."/>
            <person name="Lyman M.G."/>
            <person name="Malfatti S.A."/>
            <person name="Rubinfeld B."/>
            <person name="Courtot M."/>
            <person name="Singh J."/>
            <person name="Dalgard C.L."/>
            <person name="Hamilton T."/>
            <person name="Frey K.G."/>
            <person name="Gunde-Cimerman N."/>
            <person name="Dugan L."/>
            <person name="Daly M.J."/>
        </authorList>
    </citation>
    <scope>NUCLEOTIDE SEQUENCE [LARGE SCALE GENOMIC DNA]</scope>
    <source>
        <strain evidence="3 4">MD1149</strain>
    </source>
</reference>
<dbReference type="OrthoDB" id="2588793at2759"/>
<feature type="transmembrane region" description="Helical" evidence="2">
    <location>
        <begin position="87"/>
        <end position="106"/>
    </location>
</feature>
<evidence type="ECO:0000313" key="4">
    <source>
        <dbReference type="Proteomes" id="UP000237144"/>
    </source>
</evidence>
<keyword evidence="2" id="KW-0472">Membrane</keyword>
<name>A0A2S5BIM4_9BASI</name>
<feature type="region of interest" description="Disordered" evidence="1">
    <location>
        <begin position="1"/>
        <end position="65"/>
    </location>
</feature>
<keyword evidence="4" id="KW-1185">Reference proteome</keyword>
<comment type="caution">
    <text evidence="3">The sequence shown here is derived from an EMBL/GenBank/DDBJ whole genome shotgun (WGS) entry which is preliminary data.</text>
</comment>
<proteinExistence type="predicted"/>
<organism evidence="3 4">
    <name type="scientific">Rhodotorula taiwanensis</name>
    <dbReference type="NCBI Taxonomy" id="741276"/>
    <lineage>
        <taxon>Eukaryota</taxon>
        <taxon>Fungi</taxon>
        <taxon>Dikarya</taxon>
        <taxon>Basidiomycota</taxon>
        <taxon>Pucciniomycotina</taxon>
        <taxon>Microbotryomycetes</taxon>
        <taxon>Sporidiobolales</taxon>
        <taxon>Sporidiobolaceae</taxon>
        <taxon>Rhodotorula</taxon>
    </lineage>
</organism>
<evidence type="ECO:0000256" key="1">
    <source>
        <dbReference type="SAM" id="MobiDB-lite"/>
    </source>
</evidence>
<evidence type="ECO:0000256" key="2">
    <source>
        <dbReference type="SAM" id="Phobius"/>
    </source>
</evidence>
<evidence type="ECO:0000313" key="3">
    <source>
        <dbReference type="EMBL" id="POY76628.1"/>
    </source>
</evidence>
<sequence length="537" mass="61010">MSSTQTQVQTQPHTHTHARRRSRVSIHVLPETPEAEESEKPLLAGLSDRGSVSSGDHDRQPSQDSISLGHIDVLAPRPERRGFPWRVVLVFAVVTTICCVGTGAVVSHREGGRFERWAARVGSAPKPRRRACNPYHQFGVLNVSLSTPSENVWQPIAAAEDCQPTNYLEMLAQQHPSLPSKNPHLEFLRGRTILVYGDSIDRDHVDDVCGFVGGRHELIHDKHPLSPPYPLGQESPPPGYKNPITGERTWLQNGQSRPWICHIPQLDARIINVFHFGFQELSPWLENSPHYYPPATVEDRFDLIAVPLVKAFAQFHDTKPNPDLVSVAPGFWTLLRETIDKQQPYDQDIDDGVAFEDAHAEWRKSVWRTPSEHSRQFYEKRITQILRRVAAAWPETRSSRQPSLLWRAPHFVKETDRTPYNRLVALDQIGRSVVQRLTREGDAAQAGRAEWKRWRRSAAATGTSFDAADRSWARKAKLGERLRVDEWGARMLGQSQYFRDDIHPSPLPGSYLYGNMLFEHLRLFEEDRAAGTRPAAI</sequence>
<protein>
    <submittedName>
        <fullName evidence="3">Uncharacterized protein</fullName>
    </submittedName>
</protein>
<feature type="compositionally biased region" description="Basic residues" evidence="1">
    <location>
        <begin position="14"/>
        <end position="24"/>
    </location>
</feature>
<dbReference type="AlphaFoldDB" id="A0A2S5BIM4"/>
<feature type="compositionally biased region" description="Low complexity" evidence="1">
    <location>
        <begin position="1"/>
        <end position="13"/>
    </location>
</feature>
<keyword evidence="2" id="KW-1133">Transmembrane helix</keyword>
<accession>A0A2S5BIM4</accession>